<dbReference type="AlphaFoldDB" id="A0A0R3KHB8"/>
<protein>
    <submittedName>
        <fullName evidence="2">Cupin</fullName>
    </submittedName>
</protein>
<dbReference type="InterPro" id="IPR013096">
    <property type="entry name" value="Cupin_2"/>
</dbReference>
<organism evidence="2 3">
    <name type="scientific">Bradyrhizobium valentinum</name>
    <dbReference type="NCBI Taxonomy" id="1518501"/>
    <lineage>
        <taxon>Bacteria</taxon>
        <taxon>Pseudomonadati</taxon>
        <taxon>Pseudomonadota</taxon>
        <taxon>Alphaproteobacteria</taxon>
        <taxon>Hyphomicrobiales</taxon>
        <taxon>Nitrobacteraceae</taxon>
        <taxon>Bradyrhizobium</taxon>
    </lineage>
</organism>
<dbReference type="Proteomes" id="UP000051913">
    <property type="component" value="Unassembled WGS sequence"/>
</dbReference>
<name>A0A0R3KHB8_9BRAD</name>
<sequence>MAFSVENLAQSKAFRISPTDTNYFVMLFDHESDRIDNIFVIEIFRPGGATPPNEHAAAHEFFHVLHGEGVARCDDKTLPIRKGDSLLLHPGSEHVIENTGAGKLYCLTVMTPNEGFAELIRGGEPVEVEADDIAVLQGRDVAGQR</sequence>
<proteinExistence type="predicted"/>
<dbReference type="CDD" id="cd06987">
    <property type="entry name" value="cupin_MAE_RS03005"/>
    <property type="match status" value="1"/>
</dbReference>
<dbReference type="InterPro" id="IPR052538">
    <property type="entry name" value="Flavonoid_dioxygenase-like"/>
</dbReference>
<gene>
    <name evidence="2" type="ORF">CP49_35100</name>
</gene>
<reference evidence="2 3" key="1">
    <citation type="submission" date="2014-03" db="EMBL/GenBank/DDBJ databases">
        <title>Bradyrhizobium valentinum sp. nov., isolated from effective nodules of Lupinus mariae-josephae, a lupine endemic of basic-lime soils in Eastern Spain.</title>
        <authorList>
            <person name="Duran D."/>
            <person name="Rey L."/>
            <person name="Navarro A."/>
            <person name="Busquets A."/>
            <person name="Imperial J."/>
            <person name="Ruiz-Argueso T."/>
        </authorList>
    </citation>
    <scope>NUCLEOTIDE SEQUENCE [LARGE SCALE GENOMIC DNA]</scope>
    <source>
        <strain evidence="2 3">LmjM3</strain>
    </source>
</reference>
<dbReference type="STRING" id="1518501.CQ10_33665"/>
<accession>A0A0R3KHB8</accession>
<dbReference type="InterPro" id="IPR014710">
    <property type="entry name" value="RmlC-like_jellyroll"/>
</dbReference>
<dbReference type="Pfam" id="PF07883">
    <property type="entry name" value="Cupin_2"/>
    <property type="match status" value="1"/>
</dbReference>
<comment type="caution">
    <text evidence="2">The sequence shown here is derived from an EMBL/GenBank/DDBJ whole genome shotgun (WGS) entry which is preliminary data.</text>
</comment>
<evidence type="ECO:0000313" key="2">
    <source>
        <dbReference type="EMBL" id="KRR07575.1"/>
    </source>
</evidence>
<dbReference type="InterPro" id="IPR011051">
    <property type="entry name" value="RmlC_Cupin_sf"/>
</dbReference>
<evidence type="ECO:0000259" key="1">
    <source>
        <dbReference type="Pfam" id="PF07883"/>
    </source>
</evidence>
<feature type="domain" description="Cupin type-2" evidence="1">
    <location>
        <begin position="41"/>
        <end position="109"/>
    </location>
</feature>
<dbReference type="EMBL" id="LLXX01000095">
    <property type="protein sequence ID" value="KRR07575.1"/>
    <property type="molecule type" value="Genomic_DNA"/>
</dbReference>
<dbReference type="OrthoDB" id="9180677at2"/>
<keyword evidence="3" id="KW-1185">Reference proteome</keyword>
<dbReference type="Gene3D" id="2.60.120.10">
    <property type="entry name" value="Jelly Rolls"/>
    <property type="match status" value="1"/>
</dbReference>
<dbReference type="SUPFAM" id="SSF51182">
    <property type="entry name" value="RmlC-like cupins"/>
    <property type="match status" value="1"/>
</dbReference>
<dbReference type="PANTHER" id="PTHR43346:SF1">
    <property type="entry name" value="QUERCETIN 2,3-DIOXYGENASE-RELATED"/>
    <property type="match status" value="1"/>
</dbReference>
<evidence type="ECO:0000313" key="3">
    <source>
        <dbReference type="Proteomes" id="UP000051913"/>
    </source>
</evidence>
<dbReference type="RefSeq" id="WP_057850920.1">
    <property type="nucleotide sequence ID" value="NZ_LLXX01000095.1"/>
</dbReference>
<dbReference type="PANTHER" id="PTHR43346">
    <property type="entry name" value="LIGAND BINDING DOMAIN PROTEIN, PUTATIVE (AFU_ORTHOLOGUE AFUA_6G14370)-RELATED"/>
    <property type="match status" value="1"/>
</dbReference>